<gene>
    <name evidence="2" type="ORF">MWG07_02530</name>
</gene>
<organism evidence="2 3">
    <name type="scientific">Fusobacterium necrophorum</name>
    <dbReference type="NCBI Taxonomy" id="859"/>
    <lineage>
        <taxon>Bacteria</taxon>
        <taxon>Fusobacteriati</taxon>
        <taxon>Fusobacteriota</taxon>
        <taxon>Fusobacteriia</taxon>
        <taxon>Fusobacteriales</taxon>
        <taxon>Fusobacteriaceae</taxon>
        <taxon>Fusobacterium</taxon>
    </lineage>
</organism>
<accession>A0AAW6W979</accession>
<keyword evidence="3" id="KW-1185">Reference proteome</keyword>
<comment type="caution">
    <text evidence="2">The sequence shown here is derived from an EMBL/GenBank/DDBJ whole genome shotgun (WGS) entry which is preliminary data.</text>
</comment>
<sequence length="59" mass="6710">MNVYEASRKRIQYAISEFDNIIVSFSGGKDSGVMLNLTLDIAKEMKVLHKCKGVFIMRI</sequence>
<reference evidence="2" key="1">
    <citation type="journal article" date="2022" name="Gene">
        <title>A genome-led study on the pathogenesis of Fusobacterium necrophorum infections.</title>
        <authorList>
            <person name="Thapa G."/>
            <person name="Jayal A."/>
            <person name="Sikazwe E."/>
            <person name="Perry T."/>
            <person name="Mohammed Al Balushi A."/>
            <person name="Livingstone P."/>
        </authorList>
    </citation>
    <scope>NUCLEOTIDE SEQUENCE</scope>
    <source>
        <strain evidence="2">BRON_8</strain>
    </source>
</reference>
<dbReference type="InterPro" id="IPR002500">
    <property type="entry name" value="PAPS_reduct_dom"/>
</dbReference>
<dbReference type="InterPro" id="IPR014729">
    <property type="entry name" value="Rossmann-like_a/b/a_fold"/>
</dbReference>
<protein>
    <submittedName>
        <fullName evidence="2">Phosphoadenosine phosphosulfate reductase family protein</fullName>
    </submittedName>
</protein>
<dbReference type="GO" id="GO:0003824">
    <property type="term" value="F:catalytic activity"/>
    <property type="evidence" value="ECO:0007669"/>
    <property type="project" value="InterPro"/>
</dbReference>
<dbReference type="SUPFAM" id="SSF52402">
    <property type="entry name" value="Adenine nucleotide alpha hydrolases-like"/>
    <property type="match status" value="1"/>
</dbReference>
<evidence type="ECO:0000259" key="1">
    <source>
        <dbReference type="Pfam" id="PF01507"/>
    </source>
</evidence>
<name>A0AAW6W979_9FUSO</name>
<dbReference type="AlphaFoldDB" id="A0AAW6W979"/>
<proteinExistence type="predicted"/>
<dbReference type="Proteomes" id="UP001173223">
    <property type="component" value="Unassembled WGS sequence"/>
</dbReference>
<dbReference type="RefSeq" id="WP_285048950.1">
    <property type="nucleotide sequence ID" value="NZ_JAMGTK010000003.1"/>
</dbReference>
<evidence type="ECO:0000313" key="3">
    <source>
        <dbReference type="Proteomes" id="UP001173223"/>
    </source>
</evidence>
<reference evidence="2" key="2">
    <citation type="submission" date="2022-04" db="EMBL/GenBank/DDBJ databases">
        <authorList>
            <person name="Livingstone P.G."/>
        </authorList>
    </citation>
    <scope>NUCLEOTIDE SEQUENCE</scope>
    <source>
        <strain evidence="2">BRON_8</strain>
    </source>
</reference>
<evidence type="ECO:0000313" key="2">
    <source>
        <dbReference type="EMBL" id="MDK4511145.1"/>
    </source>
</evidence>
<dbReference type="Gene3D" id="3.40.50.620">
    <property type="entry name" value="HUPs"/>
    <property type="match status" value="1"/>
</dbReference>
<feature type="domain" description="Phosphoadenosine phosphosulphate reductase" evidence="1">
    <location>
        <begin position="20"/>
        <end position="49"/>
    </location>
</feature>
<dbReference type="Pfam" id="PF01507">
    <property type="entry name" value="PAPS_reduct"/>
    <property type="match status" value="1"/>
</dbReference>
<dbReference type="EMBL" id="JAMGTK010000003">
    <property type="protein sequence ID" value="MDK4511145.1"/>
    <property type="molecule type" value="Genomic_DNA"/>
</dbReference>